<dbReference type="RefSeq" id="WP_192507407.1">
    <property type="nucleotide sequence ID" value="NZ_AQGV01000012.1"/>
</dbReference>
<protein>
    <recommendedName>
        <fullName evidence="8">Glutathione metabolism protein</fullName>
    </recommendedName>
</protein>
<sequence>MTISLYAALLILFYIKLSFEIIAIRKKQKVGLGDGGNQSLTNAIRAHANFSEYTPLTLILLFILEFQGISSWIVHTAGVVFLVARVIHWQAIKRENLKLRVVGMALTFLVLLGLSATSLIVYIV</sequence>
<organism evidence="6 7">
    <name type="scientific">Pseudoalteromonas aurantia 208</name>
    <dbReference type="NCBI Taxonomy" id="1314867"/>
    <lineage>
        <taxon>Bacteria</taxon>
        <taxon>Pseudomonadati</taxon>
        <taxon>Pseudomonadota</taxon>
        <taxon>Gammaproteobacteria</taxon>
        <taxon>Alteromonadales</taxon>
        <taxon>Pseudoalteromonadaceae</taxon>
        <taxon>Pseudoalteromonas</taxon>
    </lineage>
</organism>
<evidence type="ECO:0000256" key="4">
    <source>
        <dbReference type="ARBA" id="ARBA00023136"/>
    </source>
</evidence>
<evidence type="ECO:0000256" key="1">
    <source>
        <dbReference type="ARBA" id="ARBA00004370"/>
    </source>
</evidence>
<feature type="transmembrane region" description="Helical" evidence="5">
    <location>
        <begin position="69"/>
        <end position="87"/>
    </location>
</feature>
<evidence type="ECO:0000256" key="3">
    <source>
        <dbReference type="ARBA" id="ARBA00022989"/>
    </source>
</evidence>
<keyword evidence="3 5" id="KW-1133">Transmembrane helix</keyword>
<accession>A0ABR9EAR8</accession>
<dbReference type="Gene3D" id="1.20.120.550">
    <property type="entry name" value="Membrane associated eicosanoid/glutathione metabolism-like domain"/>
    <property type="match status" value="1"/>
</dbReference>
<dbReference type="InterPro" id="IPR001129">
    <property type="entry name" value="Membr-assoc_MAPEG"/>
</dbReference>
<dbReference type="EMBL" id="AQGV01000012">
    <property type="protein sequence ID" value="MBE0368071.1"/>
    <property type="molecule type" value="Genomic_DNA"/>
</dbReference>
<dbReference type="SUPFAM" id="SSF161084">
    <property type="entry name" value="MAPEG domain-like"/>
    <property type="match status" value="1"/>
</dbReference>
<evidence type="ECO:0000313" key="6">
    <source>
        <dbReference type="EMBL" id="MBE0368071.1"/>
    </source>
</evidence>
<keyword evidence="2 5" id="KW-0812">Transmembrane</keyword>
<evidence type="ECO:0000256" key="5">
    <source>
        <dbReference type="SAM" id="Phobius"/>
    </source>
</evidence>
<feature type="transmembrane region" description="Helical" evidence="5">
    <location>
        <begin position="99"/>
        <end position="123"/>
    </location>
</feature>
<keyword evidence="4 5" id="KW-0472">Membrane</keyword>
<evidence type="ECO:0008006" key="8">
    <source>
        <dbReference type="Google" id="ProtNLM"/>
    </source>
</evidence>
<evidence type="ECO:0000256" key="2">
    <source>
        <dbReference type="ARBA" id="ARBA00022692"/>
    </source>
</evidence>
<gene>
    <name evidence="6" type="ORF">PAUR_a1590</name>
</gene>
<name>A0ABR9EAR8_9GAMM</name>
<dbReference type="InterPro" id="IPR023352">
    <property type="entry name" value="MAPEG-like_dom_sf"/>
</dbReference>
<feature type="transmembrane region" description="Helical" evidence="5">
    <location>
        <begin position="6"/>
        <end position="24"/>
    </location>
</feature>
<keyword evidence="7" id="KW-1185">Reference proteome</keyword>
<dbReference type="Proteomes" id="UP000615755">
    <property type="component" value="Unassembled WGS sequence"/>
</dbReference>
<proteinExistence type="predicted"/>
<dbReference type="Pfam" id="PF01124">
    <property type="entry name" value="MAPEG"/>
    <property type="match status" value="1"/>
</dbReference>
<comment type="caution">
    <text evidence="6">The sequence shown here is derived from an EMBL/GenBank/DDBJ whole genome shotgun (WGS) entry which is preliminary data.</text>
</comment>
<comment type="subcellular location">
    <subcellularLocation>
        <location evidence="1">Membrane</location>
    </subcellularLocation>
</comment>
<dbReference type="PANTHER" id="PTHR35814:SF1">
    <property type="entry name" value="GLUTATHIONE S-TRANSFERASE-RELATED"/>
    <property type="match status" value="1"/>
</dbReference>
<reference evidence="6 7" key="1">
    <citation type="submission" date="2015-03" db="EMBL/GenBank/DDBJ databases">
        <title>Genome sequence of Pseudoalteromonas aurantia.</title>
        <authorList>
            <person name="Xie B.-B."/>
            <person name="Rong J.-C."/>
            <person name="Qin Q.-L."/>
            <person name="Zhang Y.-Z."/>
        </authorList>
    </citation>
    <scope>NUCLEOTIDE SEQUENCE [LARGE SCALE GENOMIC DNA]</scope>
    <source>
        <strain evidence="6 7">208</strain>
    </source>
</reference>
<evidence type="ECO:0000313" key="7">
    <source>
        <dbReference type="Proteomes" id="UP000615755"/>
    </source>
</evidence>
<dbReference type="PANTHER" id="PTHR35814">
    <property type="match status" value="1"/>
</dbReference>